<evidence type="ECO:0000256" key="2">
    <source>
        <dbReference type="ARBA" id="ARBA00022448"/>
    </source>
</evidence>
<dbReference type="PIRSF" id="PIRSF002741">
    <property type="entry name" value="MppA"/>
    <property type="match status" value="1"/>
</dbReference>
<evidence type="ECO:0000256" key="4">
    <source>
        <dbReference type="SAM" id="MobiDB-lite"/>
    </source>
</evidence>
<dbReference type="InterPro" id="IPR000914">
    <property type="entry name" value="SBP_5_dom"/>
</dbReference>
<feature type="region of interest" description="Disordered" evidence="4">
    <location>
        <begin position="21"/>
        <end position="41"/>
    </location>
</feature>
<sequence>MKKRITVLSLLPLLAACAAEPDNSGETEAPQNNEENNNAEEAADPDALNVAMQADVNSLDPHFGNDHPSLNVKRTIFDTLVKTDENLDLSMSLAESFEQVEPEVWEIQLKEGIQFHDGNELTADVVKMNVDRMLNPDVASTMAFMFDMITDVEVVDNYTVRLTTEYPFAPLRQHFAHPAGQMVSPDVLQEDLAAMENGEQPGSVINENPVGTGPYQFVSQEPGERIELEANPDYFADGPGAETLTFTIVPEDLTRVGELETESSQIIGHLNPDDIERVEENEETDVARYDSASLAYFGFNTEKAPFDDPDVRRAVAMAVNKEEIVEGAAAGAAIPAEGPLAPPVFGSAEELDPIPYDPEGAQELLQEAGYEDGFSVELWSDDSRTRLDTAELLQGQLSAVGIDVDIESMEAGVHRERVSEGEHEMFLGSWGTVTGDADYGLYPVFHSDSFGMTGNRTFFANDEVDQLLEAGRREMDEAARLELYEEAQQIIVDEAPLVPLYHTEHLAGLRSDLQNFYIHPSSLYELTETTRTMD</sequence>
<keyword evidence="3 5" id="KW-0732">Signal</keyword>
<dbReference type="Gene3D" id="3.40.190.10">
    <property type="entry name" value="Periplasmic binding protein-like II"/>
    <property type="match status" value="1"/>
</dbReference>
<evidence type="ECO:0000313" key="7">
    <source>
        <dbReference type="EMBL" id="PRO66316.1"/>
    </source>
</evidence>
<evidence type="ECO:0000256" key="1">
    <source>
        <dbReference type="ARBA" id="ARBA00005695"/>
    </source>
</evidence>
<feature type="chain" id="PRO_5015113335" evidence="5">
    <location>
        <begin position="19"/>
        <end position="534"/>
    </location>
</feature>
<evidence type="ECO:0000256" key="3">
    <source>
        <dbReference type="ARBA" id="ARBA00022729"/>
    </source>
</evidence>
<dbReference type="GO" id="GO:0015833">
    <property type="term" value="P:peptide transport"/>
    <property type="evidence" value="ECO:0007669"/>
    <property type="project" value="TreeGrafter"/>
</dbReference>
<dbReference type="Pfam" id="PF00496">
    <property type="entry name" value="SBP_bac_5"/>
    <property type="match status" value="1"/>
</dbReference>
<dbReference type="GO" id="GO:0042597">
    <property type="term" value="C:periplasmic space"/>
    <property type="evidence" value="ECO:0007669"/>
    <property type="project" value="UniProtKB-ARBA"/>
</dbReference>
<dbReference type="OrthoDB" id="9796817at2"/>
<dbReference type="Proteomes" id="UP000243650">
    <property type="component" value="Unassembled WGS sequence"/>
</dbReference>
<keyword evidence="8" id="KW-1185">Reference proteome</keyword>
<dbReference type="GO" id="GO:0043190">
    <property type="term" value="C:ATP-binding cassette (ABC) transporter complex"/>
    <property type="evidence" value="ECO:0007669"/>
    <property type="project" value="InterPro"/>
</dbReference>
<dbReference type="EMBL" id="PVNS01000004">
    <property type="protein sequence ID" value="PRO66316.1"/>
    <property type="molecule type" value="Genomic_DNA"/>
</dbReference>
<proteinExistence type="inferred from homology"/>
<name>A0A2P6MJ66_ALKUR</name>
<reference evidence="7 8" key="1">
    <citation type="submission" date="2018-03" db="EMBL/GenBank/DDBJ databases">
        <title>Bacillus urumqiensis sp. nov., a moderately haloalkaliphilic bacterium isolated from a salt lake.</title>
        <authorList>
            <person name="Zhao B."/>
            <person name="Liao Z."/>
        </authorList>
    </citation>
    <scope>NUCLEOTIDE SEQUENCE [LARGE SCALE GENOMIC DNA]</scope>
    <source>
        <strain evidence="7 8">BZ-SZ-XJ18</strain>
    </source>
</reference>
<evidence type="ECO:0000256" key="5">
    <source>
        <dbReference type="SAM" id="SignalP"/>
    </source>
</evidence>
<feature type="domain" description="Solute-binding protein family 5" evidence="6">
    <location>
        <begin position="91"/>
        <end position="449"/>
    </location>
</feature>
<dbReference type="PROSITE" id="PS51257">
    <property type="entry name" value="PROKAR_LIPOPROTEIN"/>
    <property type="match status" value="1"/>
</dbReference>
<feature type="signal peptide" evidence="5">
    <location>
        <begin position="1"/>
        <end position="18"/>
    </location>
</feature>
<dbReference type="InterPro" id="IPR039424">
    <property type="entry name" value="SBP_5"/>
</dbReference>
<gene>
    <name evidence="7" type="ORF">C6I21_05800</name>
</gene>
<dbReference type="InterPro" id="IPR030678">
    <property type="entry name" value="Peptide/Ni-bd"/>
</dbReference>
<dbReference type="PANTHER" id="PTHR30290">
    <property type="entry name" value="PERIPLASMIC BINDING COMPONENT OF ABC TRANSPORTER"/>
    <property type="match status" value="1"/>
</dbReference>
<protein>
    <submittedName>
        <fullName evidence="7">Glutathione ABC transporter substrate-binding protein</fullName>
    </submittedName>
</protein>
<dbReference type="CDD" id="cd08499">
    <property type="entry name" value="PBP2_Ylib_like"/>
    <property type="match status" value="1"/>
</dbReference>
<evidence type="ECO:0000313" key="8">
    <source>
        <dbReference type="Proteomes" id="UP000243650"/>
    </source>
</evidence>
<organism evidence="7 8">
    <name type="scientific">Alkalicoccus urumqiensis</name>
    <name type="common">Bacillus urumqiensis</name>
    <dbReference type="NCBI Taxonomy" id="1548213"/>
    <lineage>
        <taxon>Bacteria</taxon>
        <taxon>Bacillati</taxon>
        <taxon>Bacillota</taxon>
        <taxon>Bacilli</taxon>
        <taxon>Bacillales</taxon>
        <taxon>Bacillaceae</taxon>
        <taxon>Alkalicoccus</taxon>
    </lineage>
</organism>
<dbReference type="GO" id="GO:1904680">
    <property type="term" value="F:peptide transmembrane transporter activity"/>
    <property type="evidence" value="ECO:0007669"/>
    <property type="project" value="TreeGrafter"/>
</dbReference>
<comment type="similarity">
    <text evidence="1">Belongs to the bacterial solute-binding protein 5 family.</text>
</comment>
<dbReference type="Gene3D" id="3.10.105.10">
    <property type="entry name" value="Dipeptide-binding Protein, Domain 3"/>
    <property type="match status" value="1"/>
</dbReference>
<dbReference type="PANTHER" id="PTHR30290:SF9">
    <property type="entry name" value="OLIGOPEPTIDE-BINDING PROTEIN APPA"/>
    <property type="match status" value="1"/>
</dbReference>
<dbReference type="SUPFAM" id="SSF53850">
    <property type="entry name" value="Periplasmic binding protein-like II"/>
    <property type="match status" value="1"/>
</dbReference>
<dbReference type="Gene3D" id="3.90.76.10">
    <property type="entry name" value="Dipeptide-binding Protein, Domain 1"/>
    <property type="match status" value="1"/>
</dbReference>
<comment type="caution">
    <text evidence="7">The sequence shown here is derived from an EMBL/GenBank/DDBJ whole genome shotgun (WGS) entry which is preliminary data.</text>
</comment>
<keyword evidence="2" id="KW-0813">Transport</keyword>
<accession>A0A2P6MJ66</accession>
<evidence type="ECO:0000259" key="6">
    <source>
        <dbReference type="Pfam" id="PF00496"/>
    </source>
</evidence>
<dbReference type="AlphaFoldDB" id="A0A2P6MJ66"/>